<organism evidence="1 2">
    <name type="scientific">Peronosclerospora sorghi</name>
    <dbReference type="NCBI Taxonomy" id="230839"/>
    <lineage>
        <taxon>Eukaryota</taxon>
        <taxon>Sar</taxon>
        <taxon>Stramenopiles</taxon>
        <taxon>Oomycota</taxon>
        <taxon>Peronosporomycetes</taxon>
        <taxon>Peronosporales</taxon>
        <taxon>Peronosporaceae</taxon>
        <taxon>Peronosclerospora</taxon>
    </lineage>
</organism>
<gene>
    <name evidence="1" type="ORF">PsorP6_009472</name>
</gene>
<dbReference type="Proteomes" id="UP001163321">
    <property type="component" value="Chromosome 5"/>
</dbReference>
<sequence length="118" mass="13441">MELSGKTHKQAVMEATEKQQLIQCQVDSAVQQMKSVREEMSRMKRVLETPQENYERELQLNAAEKRLEEVLEAKTALVEQNSLLHSQLEHGAAQVRRAHDQELLKGMDSRANQEAGEG</sequence>
<reference evidence="1 2" key="1">
    <citation type="journal article" date="2022" name="bioRxiv">
        <title>The genome of the oomycete Peronosclerospora sorghi, a cosmopolitan pathogen of maize and sorghum, is inflated with dispersed pseudogenes.</title>
        <authorList>
            <person name="Fletcher K."/>
            <person name="Martin F."/>
            <person name="Isakeit T."/>
            <person name="Cavanaugh K."/>
            <person name="Magill C."/>
            <person name="Michelmore R."/>
        </authorList>
    </citation>
    <scope>NUCLEOTIDE SEQUENCE [LARGE SCALE GENOMIC DNA]</scope>
    <source>
        <strain evidence="1">P6</strain>
    </source>
</reference>
<evidence type="ECO:0000313" key="1">
    <source>
        <dbReference type="EMBL" id="KAI9911837.1"/>
    </source>
</evidence>
<proteinExistence type="predicted"/>
<accession>A0ACC0VZY7</accession>
<dbReference type="EMBL" id="CM047584">
    <property type="protein sequence ID" value="KAI9911837.1"/>
    <property type="molecule type" value="Genomic_DNA"/>
</dbReference>
<protein>
    <submittedName>
        <fullName evidence="1">Uncharacterized protein</fullName>
    </submittedName>
</protein>
<name>A0ACC0VZY7_9STRA</name>
<evidence type="ECO:0000313" key="2">
    <source>
        <dbReference type="Proteomes" id="UP001163321"/>
    </source>
</evidence>
<comment type="caution">
    <text evidence="1">The sequence shown here is derived from an EMBL/GenBank/DDBJ whole genome shotgun (WGS) entry which is preliminary data.</text>
</comment>
<keyword evidence="2" id="KW-1185">Reference proteome</keyword>